<evidence type="ECO:0000313" key="4">
    <source>
        <dbReference type="WBParaSite" id="Pan_g2481.t2"/>
    </source>
</evidence>
<evidence type="ECO:0000256" key="1">
    <source>
        <dbReference type="SAM" id="MobiDB-lite"/>
    </source>
</evidence>
<reference evidence="3" key="1">
    <citation type="journal article" date="2013" name="Genetics">
        <title>The draft genome and transcriptome of Panagrellus redivivus are shaped by the harsh demands of a free-living lifestyle.</title>
        <authorList>
            <person name="Srinivasan J."/>
            <person name="Dillman A.R."/>
            <person name="Macchietto M.G."/>
            <person name="Heikkinen L."/>
            <person name="Lakso M."/>
            <person name="Fracchia K.M."/>
            <person name="Antoshechkin I."/>
            <person name="Mortazavi A."/>
            <person name="Wong G."/>
            <person name="Sternberg P.W."/>
        </authorList>
    </citation>
    <scope>NUCLEOTIDE SEQUENCE [LARGE SCALE GENOMIC DNA]</scope>
    <source>
        <strain evidence="3">MT8872</strain>
    </source>
</reference>
<evidence type="ECO:0000313" key="3">
    <source>
        <dbReference type="Proteomes" id="UP000492821"/>
    </source>
</evidence>
<sequence length="158" mass="17222">MSHEQSDEGLPGGVFGVLVALLLMLAGIIWVAFCVALHRAYWRIKEMKKARARQLIIAAALNRAVNHPMRRHQSARAPPAQAGISIAFPESRMDELSPSDLPTYEEALHERPPPPFHKPESTNRVAPSRPSSSAVLSGGQNISQDPPSYEVATGQNVV</sequence>
<keyword evidence="2" id="KW-0812">Transmembrane</keyword>
<dbReference type="Proteomes" id="UP000492821">
    <property type="component" value="Unassembled WGS sequence"/>
</dbReference>
<feature type="compositionally biased region" description="Polar residues" evidence="1">
    <location>
        <begin position="122"/>
        <end position="146"/>
    </location>
</feature>
<keyword evidence="3" id="KW-1185">Reference proteome</keyword>
<protein>
    <submittedName>
        <fullName evidence="4">Transmembrane protein</fullName>
    </submittedName>
</protein>
<keyword evidence="2" id="KW-1133">Transmembrane helix</keyword>
<evidence type="ECO:0000256" key="2">
    <source>
        <dbReference type="SAM" id="Phobius"/>
    </source>
</evidence>
<dbReference type="WBParaSite" id="Pan_g2481.t2">
    <property type="protein sequence ID" value="Pan_g2481.t2"/>
    <property type="gene ID" value="Pan_g2481"/>
</dbReference>
<dbReference type="AlphaFoldDB" id="A0A7E4ZY54"/>
<name>A0A7E4ZY54_PANRE</name>
<accession>A0A7E4ZY54</accession>
<proteinExistence type="predicted"/>
<feature type="transmembrane region" description="Helical" evidence="2">
    <location>
        <begin position="12"/>
        <end position="41"/>
    </location>
</feature>
<keyword evidence="2" id="KW-0472">Membrane</keyword>
<organism evidence="3 4">
    <name type="scientific">Panagrellus redivivus</name>
    <name type="common">Microworm</name>
    <dbReference type="NCBI Taxonomy" id="6233"/>
    <lineage>
        <taxon>Eukaryota</taxon>
        <taxon>Metazoa</taxon>
        <taxon>Ecdysozoa</taxon>
        <taxon>Nematoda</taxon>
        <taxon>Chromadorea</taxon>
        <taxon>Rhabditida</taxon>
        <taxon>Tylenchina</taxon>
        <taxon>Panagrolaimomorpha</taxon>
        <taxon>Panagrolaimoidea</taxon>
        <taxon>Panagrolaimidae</taxon>
        <taxon>Panagrellus</taxon>
    </lineage>
</organism>
<feature type="compositionally biased region" description="Basic and acidic residues" evidence="1">
    <location>
        <begin position="106"/>
        <end position="121"/>
    </location>
</feature>
<feature type="region of interest" description="Disordered" evidence="1">
    <location>
        <begin position="88"/>
        <end position="158"/>
    </location>
</feature>
<reference evidence="4" key="2">
    <citation type="submission" date="2020-10" db="UniProtKB">
        <authorList>
            <consortium name="WormBaseParasite"/>
        </authorList>
    </citation>
    <scope>IDENTIFICATION</scope>
</reference>